<dbReference type="SUPFAM" id="SSF53649">
    <property type="entry name" value="Alkaline phosphatase-like"/>
    <property type="match status" value="1"/>
</dbReference>
<comment type="subcellular location">
    <subcellularLocation>
        <location evidence="1">Cell membrane</location>
        <topology evidence="1">Multi-pass membrane protein</topology>
    </subcellularLocation>
</comment>
<keyword evidence="5 6" id="KW-0472">Membrane</keyword>
<feature type="transmembrane region" description="Helical" evidence="6">
    <location>
        <begin position="539"/>
        <end position="559"/>
    </location>
</feature>
<evidence type="ECO:0000259" key="8">
    <source>
        <dbReference type="Pfam" id="PF00884"/>
    </source>
</evidence>
<evidence type="ECO:0000313" key="10">
    <source>
        <dbReference type="EMBL" id="GGF17629.1"/>
    </source>
</evidence>
<evidence type="ECO:0000259" key="7">
    <source>
        <dbReference type="Pfam" id="PF00535"/>
    </source>
</evidence>
<dbReference type="Pfam" id="PF00535">
    <property type="entry name" value="Glycos_transf_2"/>
    <property type="match status" value="1"/>
</dbReference>
<keyword evidence="11" id="KW-1185">Reference proteome</keyword>
<evidence type="ECO:0000259" key="9">
    <source>
        <dbReference type="Pfam" id="PF13632"/>
    </source>
</evidence>
<dbReference type="Gene3D" id="3.40.720.10">
    <property type="entry name" value="Alkaline Phosphatase, subunit A"/>
    <property type="match status" value="1"/>
</dbReference>
<dbReference type="PANTHER" id="PTHR47371:SF3">
    <property type="entry name" value="PHOSPHOGLYCEROL TRANSFERASE I"/>
    <property type="match status" value="1"/>
</dbReference>
<evidence type="ECO:0000256" key="2">
    <source>
        <dbReference type="ARBA" id="ARBA00022475"/>
    </source>
</evidence>
<protein>
    <recommendedName>
        <fullName evidence="12">Glycosyltransferase, catalytic subunit of cellulose synthase and poly-beta-1,6-N-acetylglucosamine synthase</fullName>
    </recommendedName>
</protein>
<name>A0ABQ1UGL2_9FLAO</name>
<feature type="domain" description="Glycosyltransferase 2-like" evidence="9">
    <location>
        <begin position="248"/>
        <end position="380"/>
    </location>
</feature>
<feature type="domain" description="Glycosyltransferase 2-like" evidence="7">
    <location>
        <begin position="60"/>
        <end position="197"/>
    </location>
</feature>
<dbReference type="CDD" id="cd06423">
    <property type="entry name" value="CESA_like"/>
    <property type="match status" value="1"/>
</dbReference>
<dbReference type="Pfam" id="PF13632">
    <property type="entry name" value="Glyco_trans_2_3"/>
    <property type="match status" value="1"/>
</dbReference>
<keyword evidence="4 6" id="KW-1133">Transmembrane helix</keyword>
<feature type="transmembrane region" description="Helical" evidence="6">
    <location>
        <begin position="615"/>
        <end position="633"/>
    </location>
</feature>
<evidence type="ECO:0000256" key="4">
    <source>
        <dbReference type="ARBA" id="ARBA00022989"/>
    </source>
</evidence>
<evidence type="ECO:0000256" key="5">
    <source>
        <dbReference type="ARBA" id="ARBA00023136"/>
    </source>
</evidence>
<accession>A0ABQ1UGL2</accession>
<proteinExistence type="predicted"/>
<dbReference type="RefSeq" id="WP_229684352.1">
    <property type="nucleotide sequence ID" value="NZ_BMKP01000006.1"/>
</dbReference>
<gene>
    <name evidence="10" type="ORF">GCM10011518_28720</name>
</gene>
<keyword evidence="3 6" id="KW-0812">Transmembrane</keyword>
<feature type="transmembrane region" description="Helical" evidence="6">
    <location>
        <begin position="645"/>
        <end position="664"/>
    </location>
</feature>
<feature type="transmembrane region" description="Helical" evidence="6">
    <location>
        <begin position="388"/>
        <end position="409"/>
    </location>
</feature>
<dbReference type="Proteomes" id="UP000655016">
    <property type="component" value="Unassembled WGS sequence"/>
</dbReference>
<feature type="transmembrane region" description="Helical" evidence="6">
    <location>
        <begin position="349"/>
        <end position="382"/>
    </location>
</feature>
<reference evidence="11" key="1">
    <citation type="journal article" date="2019" name="Int. J. Syst. Evol. Microbiol.">
        <title>The Global Catalogue of Microorganisms (GCM) 10K type strain sequencing project: providing services to taxonomists for standard genome sequencing and annotation.</title>
        <authorList>
            <consortium name="The Broad Institute Genomics Platform"/>
            <consortium name="The Broad Institute Genome Sequencing Center for Infectious Disease"/>
            <person name="Wu L."/>
            <person name="Ma J."/>
        </authorList>
    </citation>
    <scope>NUCLEOTIDE SEQUENCE [LARGE SCALE GENOMIC DNA]</scope>
    <source>
        <strain evidence="11">CGMCC 1.16060</strain>
    </source>
</reference>
<feature type="transmembrane region" description="Helical" evidence="6">
    <location>
        <begin position="495"/>
        <end position="512"/>
    </location>
</feature>
<feature type="transmembrane region" description="Helical" evidence="6">
    <location>
        <begin position="571"/>
        <end position="595"/>
    </location>
</feature>
<evidence type="ECO:0000256" key="6">
    <source>
        <dbReference type="SAM" id="Phobius"/>
    </source>
</evidence>
<dbReference type="CDD" id="cd16015">
    <property type="entry name" value="LTA_synthase"/>
    <property type="match status" value="1"/>
</dbReference>
<dbReference type="InterPro" id="IPR011990">
    <property type="entry name" value="TPR-like_helical_dom_sf"/>
</dbReference>
<feature type="domain" description="Sulfatase N-terminal" evidence="8">
    <location>
        <begin position="729"/>
        <end position="1015"/>
    </location>
</feature>
<dbReference type="EMBL" id="BMKP01000006">
    <property type="protein sequence ID" value="GGF17629.1"/>
    <property type="molecule type" value="Genomic_DNA"/>
</dbReference>
<dbReference type="InterPro" id="IPR029044">
    <property type="entry name" value="Nucleotide-diphossugar_trans"/>
</dbReference>
<feature type="transmembrane region" description="Helical" evidence="6">
    <location>
        <begin position="12"/>
        <end position="35"/>
    </location>
</feature>
<dbReference type="Gene3D" id="1.25.40.10">
    <property type="entry name" value="Tetratricopeptide repeat domain"/>
    <property type="match status" value="1"/>
</dbReference>
<organism evidence="10 11">
    <name type="scientific">Flavobacterium limi</name>
    <dbReference type="NCBI Taxonomy" id="2045105"/>
    <lineage>
        <taxon>Bacteria</taxon>
        <taxon>Pseudomonadati</taxon>
        <taxon>Bacteroidota</taxon>
        <taxon>Flavobacteriia</taxon>
        <taxon>Flavobacteriales</taxon>
        <taxon>Flavobacteriaceae</taxon>
        <taxon>Flavobacterium</taxon>
    </lineage>
</organism>
<dbReference type="InterPro" id="IPR001173">
    <property type="entry name" value="Glyco_trans_2-like"/>
</dbReference>
<evidence type="ECO:0000256" key="1">
    <source>
        <dbReference type="ARBA" id="ARBA00004651"/>
    </source>
</evidence>
<keyword evidence="2" id="KW-1003">Cell membrane</keyword>
<dbReference type="Gene3D" id="3.90.550.10">
    <property type="entry name" value="Spore Coat Polysaccharide Biosynthesis Protein SpsA, Chain A"/>
    <property type="match status" value="1"/>
</dbReference>
<dbReference type="Pfam" id="PF00884">
    <property type="entry name" value="Sulfatase"/>
    <property type="match status" value="1"/>
</dbReference>
<dbReference type="InterPro" id="IPR050448">
    <property type="entry name" value="OpgB/LTA_synthase_biosynth"/>
</dbReference>
<dbReference type="SUPFAM" id="SSF53448">
    <property type="entry name" value="Nucleotide-diphospho-sugar transferases"/>
    <property type="match status" value="1"/>
</dbReference>
<dbReference type="InterPro" id="IPR000917">
    <property type="entry name" value="Sulfatase_N"/>
</dbReference>
<evidence type="ECO:0000313" key="11">
    <source>
        <dbReference type="Proteomes" id="UP000655016"/>
    </source>
</evidence>
<evidence type="ECO:0008006" key="12">
    <source>
        <dbReference type="Google" id="ProtNLM"/>
    </source>
</evidence>
<dbReference type="InterPro" id="IPR017850">
    <property type="entry name" value="Alkaline_phosphatase_core_sf"/>
</dbReference>
<dbReference type="SUPFAM" id="SSF48452">
    <property type="entry name" value="TPR-like"/>
    <property type="match status" value="1"/>
</dbReference>
<comment type="caution">
    <text evidence="10">The sequence shown here is derived from an EMBL/GenBank/DDBJ whole genome shotgun (WGS) entry which is preliminary data.</text>
</comment>
<evidence type="ECO:0000256" key="3">
    <source>
        <dbReference type="ARBA" id="ARBA00022692"/>
    </source>
</evidence>
<sequence length="1260" mass="144811">MIDDILSFYTNFIGAFSITYIILYCILAGLSYYAIKKSLNTKHFIPDNVIIKSNYIPGVSIVAPAFNEGATVVNNVKSLLSLNYPKFEIVLVNDGSSDGTLKKLIKEFDLVKVDFYYQEQIKTHTVRGHYKSTNPLYHKLLVVDKENAKSKADAVNVGINSTQYPLFICTDVDCILKSDTIIKLAKPFIESKKRVIATGAGIRISNSCQVKNGFLVKIHFPKGWLPRFQELEYVRAFLFGRMAWSKVNGLLLVSGALGMFDKEIAIAAGGYFHKSLGEDMELVTRMRKYMYDNKLPFSIQYIPESLCWTEVPATREVFIRQRVRWSRGLVETLFLHKNMFFNPKYQRTAFLIFPYFLFFEFLIPILEVIGAVVLILCFVFFHEDYVNFLYLTLTVYFFYIIVTFISILLDDVIYKNYANAKEIIILVLMAIIEPFCYHPICVYASLKGYYNFFSLKEQSWGNMQRQGFDNPVTIKEKENFLQYKIKQMLTHNLKYLYLTLSLVLIFLLSSFSETYLKIANGITIPNIGLEIAYKLVNDILSAIVVSLVLLPLFIIFGYINKTFAIRFMTVLFILFGLIQFALVKYSATTLVNLGADLLGYSFSDMYTTVTASESLSFMFFLPFLIIPLLYLGINFGFRKLDKGKIVLATTLALFIIAGGMKLFVSGLSDSKYENKLAFLTKDIIRFERDKNIAESVQNIKFKSEYPILKPFKETPDVLSPYFNITNEKPNIVVIVVEGLGSEFMGKNEYAGFTPYLDSMIPKSLYWENFLSNGGRTFAVLSSLLGSLTYGEKGFLELNPSPRHLSLINVLKANGYTTSFYSGDNANFDRKINFLDQNGIDNVIDKNNYGSEYTQTKANSGGFSWGYPDAEIFRKALIETNKMKLPRLDIIQTLTNHEPFDFPEKNAYLKKIDGIINSHENLKSQKGNIGSYKDIFACLNYTDNSIKNYMEAYAKRPDYKNTIFIITGDHRLIPIAQKDKLCRFHVPLYIFSPMLKRAESFKSVSSHWDVTPSLVSFLFNNYKFNRLDQTAWMGKGLDTAKEFRNTQGIPLTRNKGTIDDYVYKEYFYSSGELYKIKDNFDLERISDDDILDKITGEFNAFKQLNAYLTQKDKIIPKSLSLNKEQGVHFTKEEQIEIDKLTKGLNPDQMFFKARELAFNKKHKTAILLCDFILNELPNYSDVRTLKGRIFGWDGEYKKAEHELLIVIKRMPLYDDAYLALMDVYWWSDQNKKAIETGKLALSNGVKNPEINIKIERSKKKQ</sequence>
<dbReference type="PANTHER" id="PTHR47371">
    <property type="entry name" value="LIPOTEICHOIC ACID SYNTHASE"/>
    <property type="match status" value="1"/>
</dbReference>